<dbReference type="PROSITE" id="PS51354">
    <property type="entry name" value="GLUTAREDOXIN_2"/>
    <property type="match status" value="1"/>
</dbReference>
<dbReference type="InterPro" id="IPR002109">
    <property type="entry name" value="Glutaredoxin"/>
</dbReference>
<name>A0ABV6FZ26_9GAMM</name>
<gene>
    <name evidence="2" type="ORF">ACFFHW_01320</name>
</gene>
<dbReference type="Proteomes" id="UP001589814">
    <property type="component" value="Unassembled WGS sequence"/>
</dbReference>
<dbReference type="RefSeq" id="WP_019951295.1">
    <property type="nucleotide sequence ID" value="NZ_JBHLVX010000005.1"/>
</dbReference>
<dbReference type="Pfam" id="PF00462">
    <property type="entry name" value="Glutaredoxin"/>
    <property type="match status" value="1"/>
</dbReference>
<organism evidence="2 3">
    <name type="scientific">Kushneria aurantia</name>
    <dbReference type="NCBI Taxonomy" id="504092"/>
    <lineage>
        <taxon>Bacteria</taxon>
        <taxon>Pseudomonadati</taxon>
        <taxon>Pseudomonadota</taxon>
        <taxon>Gammaproteobacteria</taxon>
        <taxon>Oceanospirillales</taxon>
        <taxon>Halomonadaceae</taxon>
        <taxon>Kushneria</taxon>
    </lineage>
</organism>
<dbReference type="Gene3D" id="3.40.30.10">
    <property type="entry name" value="Glutaredoxin"/>
    <property type="match status" value="1"/>
</dbReference>
<dbReference type="SUPFAM" id="SSF52833">
    <property type="entry name" value="Thioredoxin-like"/>
    <property type="match status" value="1"/>
</dbReference>
<keyword evidence="3" id="KW-1185">Reference proteome</keyword>
<proteinExistence type="predicted"/>
<evidence type="ECO:0000259" key="1">
    <source>
        <dbReference type="Pfam" id="PF00462"/>
    </source>
</evidence>
<reference evidence="2 3" key="1">
    <citation type="submission" date="2024-09" db="EMBL/GenBank/DDBJ databases">
        <authorList>
            <person name="Sun Q."/>
            <person name="Mori K."/>
        </authorList>
    </citation>
    <scope>NUCLEOTIDE SEQUENCE [LARGE SCALE GENOMIC DNA]</scope>
    <source>
        <strain evidence="2 3">CCM 7415</strain>
    </source>
</reference>
<dbReference type="InterPro" id="IPR011767">
    <property type="entry name" value="GLR_AS"/>
</dbReference>
<comment type="caution">
    <text evidence="2">The sequence shown here is derived from an EMBL/GenBank/DDBJ whole genome shotgun (WGS) entry which is preliminary data.</text>
</comment>
<dbReference type="PROSITE" id="PS00195">
    <property type="entry name" value="GLUTAREDOXIN_1"/>
    <property type="match status" value="1"/>
</dbReference>
<evidence type="ECO:0000313" key="2">
    <source>
        <dbReference type="EMBL" id="MFC0266645.1"/>
    </source>
</evidence>
<sequence length="133" mass="14957">MGTVTRTFFRGVRSALTPAMLAFDRFGKPTPVERSAEAQAEVDRACQDLTLYQFRTCPFCVKVRHEIHRLALPIALRDTREDPAAKEALQAGGGRTMVPCLAIAGEGSETRWLYESEEIKRYLRHRFEPASTG</sequence>
<dbReference type="InterPro" id="IPR036249">
    <property type="entry name" value="Thioredoxin-like_sf"/>
</dbReference>
<accession>A0ABV6FZ26</accession>
<feature type="domain" description="Glutaredoxin" evidence="1">
    <location>
        <begin position="50"/>
        <end position="106"/>
    </location>
</feature>
<evidence type="ECO:0000313" key="3">
    <source>
        <dbReference type="Proteomes" id="UP001589814"/>
    </source>
</evidence>
<dbReference type="EMBL" id="JBHLVX010000005">
    <property type="protein sequence ID" value="MFC0266645.1"/>
    <property type="molecule type" value="Genomic_DNA"/>
</dbReference>
<protein>
    <submittedName>
        <fullName evidence="2">Glutaredoxin family protein</fullName>
    </submittedName>
</protein>